<evidence type="ECO:0000256" key="1">
    <source>
        <dbReference type="ARBA" id="ARBA00007061"/>
    </source>
</evidence>
<keyword evidence="5" id="KW-0444">Lipid biosynthesis</keyword>
<keyword evidence="5" id="KW-1207">Sterol metabolism</keyword>
<sequence length="432" mass="48158">MGFCADHEDVASLCLTVLSTLLENTKIDISSVGFLCVGTETLIDKSKSVKTQLMELFGDQTDIEGVDVKNACYGGTQALFHAVDWIYANWSNERRYAIVVMGDIAVYEAGPARCTGGAGAFAALIGPNALFSIDKGLRACHIANFWDFYKPVVGNSSEYAVVAGSESLRAYLSSVDSTYERYLKKAVKLTKQDLNVDSFVALLYHAPFCTLLKKALGRMVFSDFKNGRRKNTDSHSVLVPFLAMPYMDTLSNRDFSAAVVKFSQQTWLSKVEPNLFFNKRVGNMYTASLYAQLVAFLGRSESLCSVQGHKMLLFSYGSGLASAMFSITINPSRSPDIINQYEVMKKSSKAASERLESRVKVSPERYTETLKMREELISCKVPYTPMALRMSNRAEFDLFPRTFYLKSIDNKWRRLYGQSDEKGLIDISAPSC</sequence>
<feature type="binding site" evidence="4">
    <location>
        <position position="214"/>
    </location>
    <ligand>
        <name>CoA</name>
        <dbReference type="ChEBI" id="CHEBI:57287"/>
    </ligand>
</feature>
<dbReference type="PANTHER" id="PTHR43323:SF2">
    <property type="entry name" value="HYDROXYMETHYLGLUTARYL-COA SYNTHASE"/>
    <property type="match status" value="1"/>
</dbReference>
<dbReference type="Gene3D" id="3.40.47.10">
    <property type="match status" value="1"/>
</dbReference>
<dbReference type="InterPro" id="IPR013528">
    <property type="entry name" value="HMG_CoA_synth_N"/>
</dbReference>
<evidence type="ECO:0000313" key="8">
    <source>
        <dbReference type="EMBL" id="MFH4975795.1"/>
    </source>
</evidence>
<dbReference type="PANTHER" id="PTHR43323">
    <property type="entry name" value="3-HYDROXY-3-METHYLGLUTARYL COENZYME A SYNTHASE"/>
    <property type="match status" value="1"/>
</dbReference>
<dbReference type="InterPro" id="IPR010122">
    <property type="entry name" value="HMG_CoA_synthase_euk"/>
</dbReference>
<evidence type="ECO:0000256" key="5">
    <source>
        <dbReference type="RuleBase" id="RU364071"/>
    </source>
</evidence>
<keyword evidence="2 5" id="KW-0808">Transferase</keyword>
<comment type="function">
    <text evidence="5">Catalyzes the condensation of acetyl-CoA with acetoacetyl-CoA to form HMG-CoA.</text>
</comment>
<dbReference type="Pfam" id="PF08540">
    <property type="entry name" value="HMG_CoA_synt_C"/>
    <property type="match status" value="1"/>
</dbReference>
<dbReference type="GO" id="GO:0004421">
    <property type="term" value="F:hydroxymethylglutaryl-CoA synthase activity"/>
    <property type="evidence" value="ECO:0007669"/>
    <property type="project" value="UniProtKB-EC"/>
</dbReference>
<keyword evidence="5" id="KW-0756">Sterol biosynthesis</keyword>
<evidence type="ECO:0000256" key="3">
    <source>
        <dbReference type="PIRSR" id="PIRSR610122-1"/>
    </source>
</evidence>
<reference evidence="8 9" key="1">
    <citation type="submission" date="2024-08" db="EMBL/GenBank/DDBJ databases">
        <title>Gnathostoma spinigerum genome.</title>
        <authorList>
            <person name="Gonzalez-Bertolin B."/>
            <person name="Monzon S."/>
            <person name="Zaballos A."/>
            <person name="Jimenez P."/>
            <person name="Dekumyoy P."/>
            <person name="Varona S."/>
            <person name="Cuesta I."/>
            <person name="Sumanam S."/>
            <person name="Adisakwattana P."/>
            <person name="Gasser R.B."/>
            <person name="Hernandez-Gonzalez A."/>
            <person name="Young N.D."/>
            <person name="Perteguer M.J."/>
        </authorList>
    </citation>
    <scope>NUCLEOTIDE SEQUENCE [LARGE SCALE GENOMIC DNA]</scope>
    <source>
        <strain evidence="8">AL3</strain>
        <tissue evidence="8">Liver</tissue>
    </source>
</reference>
<evidence type="ECO:0000259" key="6">
    <source>
        <dbReference type="Pfam" id="PF01154"/>
    </source>
</evidence>
<dbReference type="GO" id="GO:0016126">
    <property type="term" value="P:sterol biosynthetic process"/>
    <property type="evidence" value="ECO:0007669"/>
    <property type="project" value="UniProtKB-KW"/>
</dbReference>
<comment type="caution">
    <text evidence="8">The sequence shown here is derived from an EMBL/GenBank/DDBJ whole genome shotgun (WGS) entry which is preliminary data.</text>
</comment>
<comment type="similarity">
    <text evidence="1 5">Belongs to the thiolase-like superfamily. HMG-CoA synthase family.</text>
</comment>
<comment type="catalytic activity">
    <reaction evidence="5">
        <text>acetoacetyl-CoA + acetyl-CoA + H2O = (3S)-3-hydroxy-3-methylglutaryl-CoA + CoA + H(+)</text>
        <dbReference type="Rhea" id="RHEA:10188"/>
        <dbReference type="ChEBI" id="CHEBI:15377"/>
        <dbReference type="ChEBI" id="CHEBI:15378"/>
        <dbReference type="ChEBI" id="CHEBI:43074"/>
        <dbReference type="ChEBI" id="CHEBI:57286"/>
        <dbReference type="ChEBI" id="CHEBI:57287"/>
        <dbReference type="ChEBI" id="CHEBI:57288"/>
        <dbReference type="EC" id="2.3.3.10"/>
    </reaction>
</comment>
<keyword evidence="5" id="KW-0443">Lipid metabolism</keyword>
<dbReference type="CDD" id="cd00827">
    <property type="entry name" value="init_cond_enzymes"/>
    <property type="match status" value="1"/>
</dbReference>
<evidence type="ECO:0000259" key="7">
    <source>
        <dbReference type="Pfam" id="PF08540"/>
    </source>
</evidence>
<feature type="binding site" evidence="4">
    <location>
        <position position="167"/>
    </location>
    <ligand>
        <name>CoA</name>
        <dbReference type="ChEBI" id="CHEBI:57287"/>
    </ligand>
</feature>
<dbReference type="EC" id="2.3.3.10" evidence="5"/>
<accession>A0ABD6EHJ5</accession>
<dbReference type="Proteomes" id="UP001608902">
    <property type="component" value="Unassembled WGS sequence"/>
</dbReference>
<organism evidence="8 9">
    <name type="scientific">Gnathostoma spinigerum</name>
    <dbReference type="NCBI Taxonomy" id="75299"/>
    <lineage>
        <taxon>Eukaryota</taxon>
        <taxon>Metazoa</taxon>
        <taxon>Ecdysozoa</taxon>
        <taxon>Nematoda</taxon>
        <taxon>Chromadorea</taxon>
        <taxon>Rhabditida</taxon>
        <taxon>Spirurina</taxon>
        <taxon>Gnathostomatomorpha</taxon>
        <taxon>Gnathostomatoidea</taxon>
        <taxon>Gnathostomatidae</taxon>
        <taxon>Gnathostoma</taxon>
    </lineage>
</organism>
<evidence type="ECO:0000256" key="4">
    <source>
        <dbReference type="PIRSR" id="PIRSR610122-2"/>
    </source>
</evidence>
<evidence type="ECO:0000256" key="2">
    <source>
        <dbReference type="ARBA" id="ARBA00022679"/>
    </source>
</evidence>
<evidence type="ECO:0000313" key="9">
    <source>
        <dbReference type="Proteomes" id="UP001608902"/>
    </source>
</evidence>
<name>A0ABD6EHJ5_9BILA</name>
<protein>
    <recommendedName>
        <fullName evidence="5">Hydroxymethylglutaryl-CoA synthase</fullName>
        <shortName evidence="5">HMG-CoA synthase</shortName>
        <ecNumber evidence="5">2.3.3.10</ecNumber>
    </recommendedName>
    <alternativeName>
        <fullName evidence="5">3-hydroxy-3-methylglutaryl coenzyme A synthase</fullName>
    </alternativeName>
</protein>
<keyword evidence="5" id="KW-0752">Steroid biosynthesis</keyword>
<dbReference type="SUPFAM" id="SSF53901">
    <property type="entry name" value="Thiolase-like"/>
    <property type="match status" value="2"/>
</dbReference>
<feature type="domain" description="Hydroxymethylglutaryl-coenzyme A synthase N-terminal" evidence="6">
    <location>
        <begin position="1"/>
        <end position="129"/>
    </location>
</feature>
<dbReference type="NCBIfam" id="TIGR01833">
    <property type="entry name" value="HMG-CoA-S_euk"/>
    <property type="match status" value="1"/>
</dbReference>
<gene>
    <name evidence="8" type="ORF">AB6A40_002504</name>
</gene>
<feature type="active site" description="Acyl-thioester intermediate" evidence="3">
    <location>
        <position position="72"/>
    </location>
</feature>
<dbReference type="Pfam" id="PF01154">
    <property type="entry name" value="HMG_CoA_synt_N"/>
    <property type="match status" value="1"/>
</dbReference>
<feature type="active site" description="Proton donor/acceptor" evidence="3">
    <location>
        <position position="205"/>
    </location>
</feature>
<dbReference type="InterPro" id="IPR013746">
    <property type="entry name" value="HMG_CoA_synt_C_dom"/>
</dbReference>
<dbReference type="EMBL" id="JBGFUD010001130">
    <property type="protein sequence ID" value="MFH4975795.1"/>
    <property type="molecule type" value="Genomic_DNA"/>
</dbReference>
<keyword evidence="9" id="KW-1185">Reference proteome</keyword>
<proteinExistence type="inferred from homology"/>
<feature type="domain" description="Hydroxymethylglutaryl-coenzyme A synthase C-terminal" evidence="7">
    <location>
        <begin position="133"/>
        <end position="417"/>
    </location>
</feature>
<feature type="active site" description="Proton donor/acceptor" evidence="3">
    <location>
        <position position="40"/>
    </location>
</feature>
<dbReference type="InterPro" id="IPR016039">
    <property type="entry name" value="Thiolase-like"/>
</dbReference>
<dbReference type="AlphaFoldDB" id="A0ABD6EHJ5"/>
<keyword evidence="5" id="KW-0753">Steroid metabolism</keyword>
<comment type="pathway">
    <text evidence="5">Metabolic intermediate biosynthesis; (R)-mevalonate biosynthesis; (R)-mevalonate from acetyl-CoA: step 2/3.</text>
</comment>